<dbReference type="AlphaFoldDB" id="A0A920C729"/>
<name>A0A920C729_9BACI</name>
<dbReference type="EMBL" id="BORP01000007">
    <property type="protein sequence ID" value="GIO28556.1"/>
    <property type="molecule type" value="Genomic_DNA"/>
</dbReference>
<keyword evidence="2" id="KW-1133">Transmembrane helix</keyword>
<reference evidence="3" key="1">
    <citation type="submission" date="2021-03" db="EMBL/GenBank/DDBJ databases">
        <title>Antimicrobial resistance genes in bacteria isolated from Japanese honey, and their potential for conferring macrolide and lincosamide resistance in the American foulbrood pathogen Paenibacillus larvae.</title>
        <authorList>
            <person name="Okamoto M."/>
            <person name="Kumagai M."/>
            <person name="Kanamori H."/>
            <person name="Takamatsu D."/>
        </authorList>
    </citation>
    <scope>NUCLEOTIDE SEQUENCE</scope>
    <source>
        <strain evidence="3">J43TS3</strain>
    </source>
</reference>
<dbReference type="Proteomes" id="UP000676917">
    <property type="component" value="Unassembled WGS sequence"/>
</dbReference>
<accession>A0A920C729</accession>
<sequence>MIKKIQEFLKEKINGSKKTTYILIIGLAALLVILVGNIFSTPSQNELGQEVPRMKLETDAESAEVSSHESKTTSNIQELEINYKKQLEDMLEKINGVSEVEVMVNLDSTDVKVYEKNLIKGQQHTEENDKNGGTRQIEDNTEESQTVLIRQGDQETPILVQTKKPKVRGVFVVAKGVEKATVKQWVVEAVSRVLDVPTHRVSVMPKN</sequence>
<proteinExistence type="predicted"/>
<feature type="compositionally biased region" description="Basic and acidic residues" evidence="1">
    <location>
        <begin position="122"/>
        <end position="138"/>
    </location>
</feature>
<keyword evidence="4" id="KW-1185">Reference proteome</keyword>
<evidence type="ECO:0000256" key="1">
    <source>
        <dbReference type="SAM" id="MobiDB-lite"/>
    </source>
</evidence>
<keyword evidence="2" id="KW-0812">Transmembrane</keyword>
<dbReference type="InterPro" id="IPR014195">
    <property type="entry name" value="Spore_III_AG"/>
</dbReference>
<keyword evidence="2" id="KW-0472">Membrane</keyword>
<protein>
    <submittedName>
        <fullName evidence="3">Stage III sporulation protein AG</fullName>
    </submittedName>
</protein>
<evidence type="ECO:0000313" key="3">
    <source>
        <dbReference type="EMBL" id="GIO28556.1"/>
    </source>
</evidence>
<evidence type="ECO:0000256" key="2">
    <source>
        <dbReference type="SAM" id="Phobius"/>
    </source>
</evidence>
<dbReference type="RefSeq" id="WP_212922015.1">
    <property type="nucleotide sequence ID" value="NZ_BORP01000007.1"/>
</dbReference>
<dbReference type="NCBIfam" id="TIGR02830">
    <property type="entry name" value="spore_III_AG"/>
    <property type="match status" value="1"/>
</dbReference>
<evidence type="ECO:0000313" key="4">
    <source>
        <dbReference type="Proteomes" id="UP000676917"/>
    </source>
</evidence>
<organism evidence="3 4">
    <name type="scientific">Ornithinibacillus bavariensis</name>
    <dbReference type="NCBI Taxonomy" id="545502"/>
    <lineage>
        <taxon>Bacteria</taxon>
        <taxon>Bacillati</taxon>
        <taxon>Bacillota</taxon>
        <taxon>Bacilli</taxon>
        <taxon>Bacillales</taxon>
        <taxon>Bacillaceae</taxon>
        <taxon>Ornithinibacillus</taxon>
    </lineage>
</organism>
<comment type="caution">
    <text evidence="3">The sequence shown here is derived from an EMBL/GenBank/DDBJ whole genome shotgun (WGS) entry which is preliminary data.</text>
</comment>
<gene>
    <name evidence="3" type="primary">spoIIIAG</name>
    <name evidence="3" type="ORF">J43TS3_31670</name>
</gene>
<feature type="transmembrane region" description="Helical" evidence="2">
    <location>
        <begin position="21"/>
        <end position="39"/>
    </location>
</feature>
<feature type="region of interest" description="Disordered" evidence="1">
    <location>
        <begin position="122"/>
        <end position="142"/>
    </location>
</feature>